<dbReference type="EMBL" id="CP027754">
    <property type="protein sequence ID" value="AZE54501.1"/>
    <property type="molecule type" value="Genomic_DNA"/>
</dbReference>
<dbReference type="AlphaFoldDB" id="A0A3G7U5N7"/>
<feature type="transmembrane region" description="Helical" evidence="1">
    <location>
        <begin position="54"/>
        <end position="72"/>
    </location>
</feature>
<evidence type="ECO:0000313" key="2">
    <source>
        <dbReference type="EMBL" id="AZE54501.1"/>
    </source>
</evidence>
<reference evidence="2 3" key="1">
    <citation type="submission" date="2018-03" db="EMBL/GenBank/DDBJ databases">
        <title>Diversity of phytobeneficial traits revealed by whole-genome analysis of worldwide-isolated phenazine-producing Pseudomonas spp.</title>
        <authorList>
            <person name="Biessy A."/>
            <person name="Novinscak A."/>
            <person name="Blom J."/>
            <person name="Leger G."/>
            <person name="Thomashow L.S."/>
            <person name="Cazorla F.M."/>
            <person name="Josic D."/>
            <person name="Filion M."/>
        </authorList>
    </citation>
    <scope>NUCLEOTIDE SEQUENCE [LARGE SCALE GENOMIC DNA]</scope>
    <source>
        <strain evidence="2 3">30B</strain>
    </source>
</reference>
<keyword evidence="1" id="KW-1133">Transmembrane helix</keyword>
<gene>
    <name evidence="2" type="ORF">C4K03_2346</name>
</gene>
<proteinExistence type="predicted"/>
<protein>
    <submittedName>
        <fullName evidence="2">Uncharacterized protein</fullName>
    </submittedName>
</protein>
<keyword evidence="1" id="KW-0472">Membrane</keyword>
<name>A0A3G7U5N7_9PSED</name>
<accession>A0A3G7U5N7</accession>
<keyword evidence="1" id="KW-0812">Transmembrane</keyword>
<evidence type="ECO:0000313" key="3">
    <source>
        <dbReference type="Proteomes" id="UP000268696"/>
    </source>
</evidence>
<dbReference type="RefSeq" id="WP_124377288.1">
    <property type="nucleotide sequence ID" value="NZ_CP027754.1"/>
</dbReference>
<sequence length="113" mass="12817">MRWPDLKYLRPVGRGAVWALGLVVAVILINVLAIRLLGDVQAWSNWLRDHTLGLWLWRLCLYAALLYGWRWMRARLLQREPDATARLRRAECAGVAALVLLEVSNALSGPEAT</sequence>
<evidence type="ECO:0000256" key="1">
    <source>
        <dbReference type="SAM" id="Phobius"/>
    </source>
</evidence>
<feature type="transmembrane region" description="Helical" evidence="1">
    <location>
        <begin position="12"/>
        <end position="34"/>
    </location>
</feature>
<organism evidence="2 3">
    <name type="scientific">Pseudomonas synxantha</name>
    <dbReference type="NCBI Taxonomy" id="47883"/>
    <lineage>
        <taxon>Bacteria</taxon>
        <taxon>Pseudomonadati</taxon>
        <taxon>Pseudomonadota</taxon>
        <taxon>Gammaproteobacteria</taxon>
        <taxon>Pseudomonadales</taxon>
        <taxon>Pseudomonadaceae</taxon>
        <taxon>Pseudomonas</taxon>
    </lineage>
</organism>
<dbReference type="Proteomes" id="UP000268696">
    <property type="component" value="Chromosome"/>
</dbReference>